<comment type="caution">
    <text evidence="1">The sequence shown here is derived from an EMBL/GenBank/DDBJ whole genome shotgun (WGS) entry which is preliminary data.</text>
</comment>
<protein>
    <recommendedName>
        <fullName evidence="3">SGNH/GDSL hydrolase family protein</fullName>
    </recommendedName>
</protein>
<proteinExistence type="predicted"/>
<dbReference type="InterPro" id="IPR011990">
    <property type="entry name" value="TPR-like_helical_dom_sf"/>
</dbReference>
<name>A0ABR7QFJ4_9FLAO</name>
<organism evidence="1 2">
    <name type="scientific">Kordia aestuariivivens</name>
    <dbReference type="NCBI Taxonomy" id="2759037"/>
    <lineage>
        <taxon>Bacteria</taxon>
        <taxon>Pseudomonadati</taxon>
        <taxon>Bacteroidota</taxon>
        <taxon>Flavobacteriia</taxon>
        <taxon>Flavobacteriales</taxon>
        <taxon>Flavobacteriaceae</taxon>
        <taxon>Kordia</taxon>
    </lineage>
</organism>
<sequence length="695" mass="78820">MSRPSKLHKAVATDLATLLPITEENQQKAFDLMEKLGYTRPEETEEETLEEDPFKSHIGIYKPEIKDGKKYYHRDILQKGTWSFFADVQTIPPKSDKKRIVLLGESVTRGFLLDPEYTPAIVLDQLLKSYKEEVDYEIIDLAETNLGMAGIKERYIQCMALEPDMVVFLAGNNWREDLLFSLGSSPEKLQALQELMQGEEGIAAVKPLIEEYFSDLVDDFLGFVSNISKENGVPVLFTIPEYNLLDCKSTPAERIVSELPYDKLKTWILAKEKAEANLADGNLDTCMDEAKKMVEVDPSHPYGFELLADCSIKKEQYEDARHYYELARDTALFCRTNSKPRTFKIVQQTILAKAESHGIKVIDLPTVFKAHLDGKVPGRDLFLDYCHFSVEGIQIAMEAVYKVVLQEFNDTRKTHKEVKSIIPSNEGLALGHLFAAIHNAHWGQSYDILLHHCSEALAKSKDIAKTMVYYCDMISRAAANNVCKSLEKILEDNTKLDRYVHALIPARNMKNMELELVDAMTTVLKSHGVDITNYLLKIRLDEHDIKNRRINLLQNYYHATSYDEYQGQKTAFLQARDTKSDFFFVTDAKNNAELTISLRIPRIINENNDEVTVYVNDTEVIKIGVSSTWQTHTIDVSADVLKNGINVFKIKWPLVATSKEDQDDNSSTAILDAAFRVFGEICNMTVSGAQNSVSS</sequence>
<gene>
    <name evidence="1" type="ORF">H2O64_20520</name>
</gene>
<dbReference type="RefSeq" id="WP_187564114.1">
    <property type="nucleotide sequence ID" value="NZ_JACGWS010000016.1"/>
</dbReference>
<dbReference type="EMBL" id="JACGWS010000016">
    <property type="protein sequence ID" value="MBC8757069.1"/>
    <property type="molecule type" value="Genomic_DNA"/>
</dbReference>
<dbReference type="Gene3D" id="3.40.50.1110">
    <property type="entry name" value="SGNH hydrolase"/>
    <property type="match status" value="1"/>
</dbReference>
<dbReference type="InterPro" id="IPR036514">
    <property type="entry name" value="SGNH_hydro_sf"/>
</dbReference>
<evidence type="ECO:0008006" key="3">
    <source>
        <dbReference type="Google" id="ProtNLM"/>
    </source>
</evidence>
<evidence type="ECO:0000313" key="1">
    <source>
        <dbReference type="EMBL" id="MBC8757069.1"/>
    </source>
</evidence>
<keyword evidence="2" id="KW-1185">Reference proteome</keyword>
<accession>A0ABR7QFJ4</accession>
<dbReference type="SUPFAM" id="SSF52266">
    <property type="entry name" value="SGNH hydrolase"/>
    <property type="match status" value="1"/>
</dbReference>
<evidence type="ECO:0000313" key="2">
    <source>
        <dbReference type="Proteomes" id="UP000619238"/>
    </source>
</evidence>
<reference evidence="1 2" key="1">
    <citation type="submission" date="2020-07" db="EMBL/GenBank/DDBJ databases">
        <title>Description of Kordia aestuariivivens sp. nov., isolated from a tidal flat.</title>
        <authorList>
            <person name="Park S."/>
            <person name="Yoon J.-H."/>
        </authorList>
    </citation>
    <scope>NUCLEOTIDE SEQUENCE [LARGE SCALE GENOMIC DNA]</scope>
    <source>
        <strain evidence="1 2">YSTF-M3</strain>
    </source>
</reference>
<dbReference type="SUPFAM" id="SSF48452">
    <property type="entry name" value="TPR-like"/>
    <property type="match status" value="1"/>
</dbReference>
<dbReference type="Proteomes" id="UP000619238">
    <property type="component" value="Unassembled WGS sequence"/>
</dbReference>